<accession>A0A3B0S770</accession>
<dbReference type="PANTHER" id="PTHR42951:SF4">
    <property type="entry name" value="ACYL-COENZYME A THIOESTERASE MBLAC2"/>
    <property type="match status" value="1"/>
</dbReference>
<sequence length="325" mass="36288">MAKKFGIAAVIIVLLLVVGIWQRHRIMVPLATTGERIMPSEEANLPADGKPFGEEAYFVVVQLDERTFAIAEPYSWTRNINYLIAGADRALLLDAGVGFYDIRPVVKQLTDLPITFIPSHLHYDHTGLGSYDRIALVDLPHLRKRAKGDEFTPNWGEHLGVAEGLKPATWKIDEWVKPGSEIDLGDRKLTLLYTPGHTDNSISLFDSANNVMFTGDYMSADRAVAYYPGSNMGDYLQSAYKILKATVKNPDIALRGAHAGEDGQLPRKSRADIEILRDQLIKIKNGDLSSTGSYPRIYAIKEDVVMQAEPSWLQDWSPTYPDEEN</sequence>
<feature type="domain" description="Metallo-beta-lactamase" evidence="1">
    <location>
        <begin position="78"/>
        <end position="258"/>
    </location>
</feature>
<dbReference type="PANTHER" id="PTHR42951">
    <property type="entry name" value="METALLO-BETA-LACTAMASE DOMAIN-CONTAINING"/>
    <property type="match status" value="1"/>
</dbReference>
<evidence type="ECO:0000259" key="1">
    <source>
        <dbReference type="SMART" id="SM00849"/>
    </source>
</evidence>
<dbReference type="Gene3D" id="3.60.15.10">
    <property type="entry name" value="Ribonuclease Z/Hydroxyacylglutathione hydrolase-like"/>
    <property type="match status" value="1"/>
</dbReference>
<evidence type="ECO:0000313" key="2">
    <source>
        <dbReference type="EMBL" id="VAW00818.1"/>
    </source>
</evidence>
<dbReference type="InterPro" id="IPR050855">
    <property type="entry name" value="NDM-1-like"/>
</dbReference>
<dbReference type="SMART" id="SM00849">
    <property type="entry name" value="Lactamase_B"/>
    <property type="match status" value="1"/>
</dbReference>
<keyword evidence="2" id="KW-0378">Hydrolase</keyword>
<protein>
    <submittedName>
        <fullName evidence="2">MBL-fold metallo-hydrolase superfamily</fullName>
    </submittedName>
</protein>
<organism evidence="2">
    <name type="scientific">hydrothermal vent metagenome</name>
    <dbReference type="NCBI Taxonomy" id="652676"/>
    <lineage>
        <taxon>unclassified sequences</taxon>
        <taxon>metagenomes</taxon>
        <taxon>ecological metagenomes</taxon>
    </lineage>
</organism>
<name>A0A3B0S770_9ZZZZ</name>
<proteinExistence type="predicted"/>
<reference evidence="2" key="1">
    <citation type="submission" date="2018-06" db="EMBL/GenBank/DDBJ databases">
        <authorList>
            <person name="Zhirakovskaya E."/>
        </authorList>
    </citation>
    <scope>NUCLEOTIDE SEQUENCE</scope>
</reference>
<gene>
    <name evidence="2" type="ORF">MNBD_ALPHA04-2123</name>
</gene>
<dbReference type="GO" id="GO:0016787">
    <property type="term" value="F:hydrolase activity"/>
    <property type="evidence" value="ECO:0007669"/>
    <property type="project" value="UniProtKB-KW"/>
</dbReference>
<dbReference type="SUPFAM" id="SSF56281">
    <property type="entry name" value="Metallo-hydrolase/oxidoreductase"/>
    <property type="match status" value="1"/>
</dbReference>
<dbReference type="InterPro" id="IPR036866">
    <property type="entry name" value="RibonucZ/Hydroxyglut_hydro"/>
</dbReference>
<dbReference type="EMBL" id="UOEF01000311">
    <property type="protein sequence ID" value="VAW00818.1"/>
    <property type="molecule type" value="Genomic_DNA"/>
</dbReference>
<dbReference type="Pfam" id="PF00753">
    <property type="entry name" value="Lactamase_B"/>
    <property type="match status" value="1"/>
</dbReference>
<dbReference type="InterPro" id="IPR001279">
    <property type="entry name" value="Metallo-B-lactamas"/>
</dbReference>
<dbReference type="AlphaFoldDB" id="A0A3B0S770"/>